<organism evidence="1 2">
    <name type="scientific">Candidatus Magasanikbacteria bacterium CG_4_9_14_0_2_um_filter_42_11</name>
    <dbReference type="NCBI Taxonomy" id="1974643"/>
    <lineage>
        <taxon>Bacteria</taxon>
        <taxon>Candidatus Magasanikiibacteriota</taxon>
    </lineage>
</organism>
<dbReference type="Proteomes" id="UP000231456">
    <property type="component" value="Unassembled WGS sequence"/>
</dbReference>
<dbReference type="AlphaFoldDB" id="A0A2M8F8I7"/>
<evidence type="ECO:0000313" key="1">
    <source>
        <dbReference type="EMBL" id="PJC52042.1"/>
    </source>
</evidence>
<comment type="caution">
    <text evidence="1">The sequence shown here is derived from an EMBL/GenBank/DDBJ whole genome shotgun (WGS) entry which is preliminary data.</text>
</comment>
<name>A0A2M8F8I7_9BACT</name>
<evidence type="ECO:0000313" key="2">
    <source>
        <dbReference type="Proteomes" id="UP000231456"/>
    </source>
</evidence>
<protein>
    <submittedName>
        <fullName evidence="1">Uncharacterized protein</fullName>
    </submittedName>
</protein>
<proteinExistence type="predicted"/>
<sequence length="73" mass="8297">MEEHLPKKQYFIQIREGDAPPVSPPGTLPVFRLSESNVASEDFTTHILEAIKLRKPDGKEMLRQIRPNLGISK</sequence>
<dbReference type="EMBL" id="PFRH01000150">
    <property type="protein sequence ID" value="PJC52042.1"/>
    <property type="molecule type" value="Genomic_DNA"/>
</dbReference>
<gene>
    <name evidence="1" type="ORF">CO030_04960</name>
</gene>
<reference evidence="2" key="1">
    <citation type="submission" date="2017-09" db="EMBL/GenBank/DDBJ databases">
        <title>Depth-based differentiation of microbial function through sediment-hosted aquifers and enrichment of novel symbionts in the deep terrestrial subsurface.</title>
        <authorList>
            <person name="Probst A.J."/>
            <person name="Ladd B."/>
            <person name="Jarett J.K."/>
            <person name="Geller-Mcgrath D.E."/>
            <person name="Sieber C.M.K."/>
            <person name="Emerson J.B."/>
            <person name="Anantharaman K."/>
            <person name="Thomas B.C."/>
            <person name="Malmstrom R."/>
            <person name="Stieglmeier M."/>
            <person name="Klingl A."/>
            <person name="Woyke T."/>
            <person name="Ryan C.M."/>
            <person name="Banfield J.F."/>
        </authorList>
    </citation>
    <scope>NUCLEOTIDE SEQUENCE [LARGE SCALE GENOMIC DNA]</scope>
</reference>
<accession>A0A2M8F8I7</accession>